<gene>
    <name evidence="1" type="ORF">SI8410_06007847</name>
</gene>
<evidence type="ECO:0000313" key="1">
    <source>
        <dbReference type="EMBL" id="CAA7397182.1"/>
    </source>
</evidence>
<protein>
    <submittedName>
        <fullName evidence="1">Uncharacterized protein</fullName>
    </submittedName>
</protein>
<proteinExistence type="predicted"/>
<reference evidence="1" key="1">
    <citation type="submission" date="2020-02" db="EMBL/GenBank/DDBJ databases">
        <authorList>
            <person name="Scholz U."/>
            <person name="Mascher M."/>
            <person name="Fiebig A."/>
        </authorList>
    </citation>
    <scope>NUCLEOTIDE SEQUENCE</scope>
</reference>
<accession>A0A7I8KIB5</accession>
<dbReference type="Proteomes" id="UP000663760">
    <property type="component" value="Chromosome 6"/>
</dbReference>
<dbReference type="EMBL" id="LR746269">
    <property type="protein sequence ID" value="CAA7397182.1"/>
    <property type="molecule type" value="Genomic_DNA"/>
</dbReference>
<name>A0A7I8KIB5_SPIIN</name>
<keyword evidence="2" id="KW-1185">Reference proteome</keyword>
<sequence length="48" mass="5100">MRGRGRRSAPVRHCMADDGTVKGSAWPCSSPVEPPGGARRCWISCPCG</sequence>
<organism evidence="1 2">
    <name type="scientific">Spirodela intermedia</name>
    <name type="common">Intermediate duckweed</name>
    <dbReference type="NCBI Taxonomy" id="51605"/>
    <lineage>
        <taxon>Eukaryota</taxon>
        <taxon>Viridiplantae</taxon>
        <taxon>Streptophyta</taxon>
        <taxon>Embryophyta</taxon>
        <taxon>Tracheophyta</taxon>
        <taxon>Spermatophyta</taxon>
        <taxon>Magnoliopsida</taxon>
        <taxon>Liliopsida</taxon>
        <taxon>Araceae</taxon>
        <taxon>Lemnoideae</taxon>
        <taxon>Spirodela</taxon>
    </lineage>
</organism>
<dbReference type="AlphaFoldDB" id="A0A7I8KIB5"/>
<evidence type="ECO:0000313" key="2">
    <source>
        <dbReference type="Proteomes" id="UP000663760"/>
    </source>
</evidence>